<dbReference type="AlphaFoldDB" id="E4UPY0"/>
<evidence type="ECO:0000256" key="1">
    <source>
        <dbReference type="SAM" id="Phobius"/>
    </source>
</evidence>
<keyword evidence="1" id="KW-0812">Transmembrane</keyword>
<protein>
    <submittedName>
        <fullName evidence="2">Uncharacterized protein</fullName>
    </submittedName>
</protein>
<feature type="transmembrane region" description="Helical" evidence="1">
    <location>
        <begin position="92"/>
        <end position="109"/>
    </location>
</feature>
<proteinExistence type="predicted"/>
<name>E4UPY0_ARTGP</name>
<keyword evidence="1" id="KW-0472">Membrane</keyword>
<sequence>MADQRRHGKSRFSVSRLSNDIFCKRLLRYIGGATTGDAYAERFPIYFKGARVNLYLYSKAQTELIFENKDLGNTLYMELYGTTRRLWAYSRFIYSFIAMVAILGGYIFTGAY</sequence>
<keyword evidence="3" id="KW-1185">Reference proteome</keyword>
<dbReference type="HOGENOM" id="CLU_2145247_0_0_1"/>
<dbReference type="GeneID" id="10029893"/>
<evidence type="ECO:0000313" key="2">
    <source>
        <dbReference type="EMBL" id="EFQ99114.1"/>
    </source>
</evidence>
<dbReference type="VEuPathDB" id="FungiDB:MGYG_02127"/>
<dbReference type="RefSeq" id="XP_003174597.1">
    <property type="nucleotide sequence ID" value="XM_003174549.1"/>
</dbReference>
<evidence type="ECO:0000313" key="3">
    <source>
        <dbReference type="Proteomes" id="UP000002669"/>
    </source>
</evidence>
<gene>
    <name evidence="2" type="ORF">MGYG_02127</name>
</gene>
<accession>E4UPY0</accession>
<organism evidence="3">
    <name type="scientific">Arthroderma gypseum (strain ATCC MYA-4604 / CBS 118893)</name>
    <name type="common">Microsporum gypseum</name>
    <dbReference type="NCBI Taxonomy" id="535722"/>
    <lineage>
        <taxon>Eukaryota</taxon>
        <taxon>Fungi</taxon>
        <taxon>Dikarya</taxon>
        <taxon>Ascomycota</taxon>
        <taxon>Pezizomycotina</taxon>
        <taxon>Eurotiomycetes</taxon>
        <taxon>Eurotiomycetidae</taxon>
        <taxon>Onygenales</taxon>
        <taxon>Arthrodermataceae</taxon>
        <taxon>Nannizzia</taxon>
    </lineage>
</organism>
<reference evidence="3" key="1">
    <citation type="journal article" date="2012" name="MBio">
        <title>Comparative genome analysis of Trichophyton rubrum and related dermatophytes reveals candidate genes involved in infection.</title>
        <authorList>
            <person name="Martinez D.A."/>
            <person name="Oliver B.G."/>
            <person name="Graeser Y."/>
            <person name="Goldberg J.M."/>
            <person name="Li W."/>
            <person name="Martinez-Rossi N.M."/>
            <person name="Monod M."/>
            <person name="Shelest E."/>
            <person name="Barton R.C."/>
            <person name="Birch E."/>
            <person name="Brakhage A.A."/>
            <person name="Chen Z."/>
            <person name="Gurr S.J."/>
            <person name="Heiman D."/>
            <person name="Heitman J."/>
            <person name="Kosti I."/>
            <person name="Rossi A."/>
            <person name="Saif S."/>
            <person name="Samalova M."/>
            <person name="Saunders C.W."/>
            <person name="Shea T."/>
            <person name="Summerbell R.C."/>
            <person name="Xu J."/>
            <person name="Young S."/>
            <person name="Zeng Q."/>
            <person name="Birren B.W."/>
            <person name="Cuomo C.A."/>
            <person name="White T.C."/>
        </authorList>
    </citation>
    <scope>NUCLEOTIDE SEQUENCE [LARGE SCALE GENOMIC DNA]</scope>
    <source>
        <strain evidence="3">ATCC MYA-4604 / CBS 118893</strain>
    </source>
</reference>
<dbReference type="InParanoid" id="E4UPY0"/>
<keyword evidence="1" id="KW-1133">Transmembrane helix</keyword>
<dbReference type="EMBL" id="DS989823">
    <property type="protein sequence ID" value="EFQ99114.1"/>
    <property type="molecule type" value="Genomic_DNA"/>
</dbReference>
<dbReference type="Proteomes" id="UP000002669">
    <property type="component" value="Unassembled WGS sequence"/>
</dbReference>